<keyword evidence="1" id="KW-1133">Transmembrane helix</keyword>
<keyword evidence="3" id="KW-1185">Reference proteome</keyword>
<keyword evidence="1" id="KW-0472">Membrane</keyword>
<sequence>MPLYLAFTPYVLGFIIFLYSLWQKTYLKFIYRYFLFSILIGFCCLTLTSILFLGMIYSAGQFNEIYLKAVLGGTIGLLALLFLPSWFVSKSFSKPISRIIDQTKSLKMGKLEHFRPDETSVEFNELIEGLNIMVRAID</sequence>
<feature type="transmembrane region" description="Helical" evidence="1">
    <location>
        <begin position="34"/>
        <end position="59"/>
    </location>
</feature>
<organism evidence="2 3">
    <name type="scientific">candidate division CSSED10-310 bacterium</name>
    <dbReference type="NCBI Taxonomy" id="2855610"/>
    <lineage>
        <taxon>Bacteria</taxon>
        <taxon>Bacteria division CSSED10-310</taxon>
    </lineage>
</organism>
<feature type="transmembrane region" description="Helical" evidence="1">
    <location>
        <begin position="65"/>
        <end position="88"/>
    </location>
</feature>
<evidence type="ECO:0000313" key="3">
    <source>
        <dbReference type="Proteomes" id="UP001594351"/>
    </source>
</evidence>
<reference evidence="2 3" key="1">
    <citation type="submission" date="2024-09" db="EMBL/GenBank/DDBJ databases">
        <title>Laminarin stimulates single cell rates of sulfate reduction while oxygen inhibits transcriptomic activity in coastal marine sediment.</title>
        <authorList>
            <person name="Lindsay M."/>
            <person name="Orcutt B."/>
            <person name="Emerson D."/>
            <person name="Stepanauskas R."/>
            <person name="D'Angelo T."/>
        </authorList>
    </citation>
    <scope>NUCLEOTIDE SEQUENCE [LARGE SCALE GENOMIC DNA]</scope>
    <source>
        <strain evidence="2">SAG AM-311-K15</strain>
    </source>
</reference>
<feature type="transmembrane region" description="Helical" evidence="1">
    <location>
        <begin position="6"/>
        <end position="22"/>
    </location>
</feature>
<dbReference type="Gene3D" id="6.10.340.10">
    <property type="match status" value="1"/>
</dbReference>
<evidence type="ECO:0000313" key="2">
    <source>
        <dbReference type="EMBL" id="MFC1852236.1"/>
    </source>
</evidence>
<accession>A0ABV6Z1A7</accession>
<protein>
    <recommendedName>
        <fullName evidence="4">HAMP domain-containing protein</fullName>
    </recommendedName>
</protein>
<feature type="non-terminal residue" evidence="2">
    <location>
        <position position="138"/>
    </location>
</feature>
<evidence type="ECO:0008006" key="4">
    <source>
        <dbReference type="Google" id="ProtNLM"/>
    </source>
</evidence>
<evidence type="ECO:0000256" key="1">
    <source>
        <dbReference type="SAM" id="Phobius"/>
    </source>
</evidence>
<dbReference type="Proteomes" id="UP001594351">
    <property type="component" value="Unassembled WGS sequence"/>
</dbReference>
<proteinExistence type="predicted"/>
<dbReference type="EMBL" id="JBHPBY010000285">
    <property type="protein sequence ID" value="MFC1852236.1"/>
    <property type="molecule type" value="Genomic_DNA"/>
</dbReference>
<name>A0ABV6Z1A7_UNCC1</name>
<keyword evidence="1" id="KW-0812">Transmembrane</keyword>
<gene>
    <name evidence="2" type="ORF">ACFL27_18730</name>
</gene>
<comment type="caution">
    <text evidence="2">The sequence shown here is derived from an EMBL/GenBank/DDBJ whole genome shotgun (WGS) entry which is preliminary data.</text>
</comment>